<dbReference type="HOGENOM" id="CLU_114342_3_0_7"/>
<dbReference type="GO" id="GO:0046872">
    <property type="term" value="F:metal ion binding"/>
    <property type="evidence" value="ECO:0007669"/>
    <property type="project" value="UniProtKB-KW"/>
</dbReference>
<accession>F3Z1S0</accession>
<feature type="transmembrane region" description="Helical" evidence="11">
    <location>
        <begin position="38"/>
        <end position="55"/>
    </location>
</feature>
<dbReference type="GO" id="GO:0005886">
    <property type="term" value="C:plasma membrane"/>
    <property type="evidence" value="ECO:0007669"/>
    <property type="project" value="UniProtKB-SubCell"/>
</dbReference>
<evidence type="ECO:0000256" key="10">
    <source>
        <dbReference type="ARBA" id="ARBA00035585"/>
    </source>
</evidence>
<comment type="similarity">
    <text evidence="9 11">Belongs to the fluoride channel Fluc/FEX (TC 1.A.43) family.</text>
</comment>
<proteinExistence type="inferred from homology"/>
<keyword evidence="7 11" id="KW-0472">Membrane</keyword>
<feature type="binding site" evidence="11">
    <location>
        <position position="75"/>
    </location>
    <ligand>
        <name>Na(+)</name>
        <dbReference type="ChEBI" id="CHEBI:29101"/>
        <note>structural</note>
    </ligand>
</feature>
<feature type="transmembrane region" description="Helical" evidence="11">
    <location>
        <begin position="67"/>
        <end position="85"/>
    </location>
</feature>
<evidence type="ECO:0000256" key="4">
    <source>
        <dbReference type="ARBA" id="ARBA00022692"/>
    </source>
</evidence>
<dbReference type="EMBL" id="CP003221">
    <property type="protein sequence ID" value="EGJ51205.1"/>
    <property type="molecule type" value="Genomic_DNA"/>
</dbReference>
<keyword evidence="2 11" id="KW-1003">Cell membrane</keyword>
<reference evidence="12 13" key="1">
    <citation type="journal article" date="2011" name="J. Bacteriol.">
        <title>Genome sequence of the mercury-methylating and pleomorphic Desulfovibrio africanus Strain Walvis Bay.</title>
        <authorList>
            <person name="Brown S.D."/>
            <person name="Wall J.D."/>
            <person name="Kucken A.M."/>
            <person name="Gilmour C.C."/>
            <person name="Podar M."/>
            <person name="Brandt C.C."/>
            <person name="Teshima H."/>
            <person name="Detter J.C."/>
            <person name="Han C.S."/>
            <person name="Land M.L."/>
            <person name="Lucas S."/>
            <person name="Han J."/>
            <person name="Pennacchio L."/>
            <person name="Nolan M."/>
            <person name="Pitluck S."/>
            <person name="Woyke T."/>
            <person name="Goodwin L."/>
            <person name="Palumbo A.V."/>
            <person name="Elias D.A."/>
        </authorList>
    </citation>
    <scope>NUCLEOTIDE SEQUENCE [LARGE SCALE GENOMIC DNA]</scope>
    <source>
        <strain evidence="12 13">Walvis Bay</strain>
    </source>
</reference>
<dbReference type="Proteomes" id="UP000007844">
    <property type="component" value="Chromosome"/>
</dbReference>
<dbReference type="PANTHER" id="PTHR28259">
    <property type="entry name" value="FLUORIDE EXPORT PROTEIN 1-RELATED"/>
    <property type="match status" value="1"/>
</dbReference>
<dbReference type="eggNOG" id="COG0239">
    <property type="taxonomic scope" value="Bacteria"/>
</dbReference>
<evidence type="ECO:0000256" key="2">
    <source>
        <dbReference type="ARBA" id="ARBA00022475"/>
    </source>
</evidence>
<evidence type="ECO:0000313" key="13">
    <source>
        <dbReference type="Proteomes" id="UP000007844"/>
    </source>
</evidence>
<evidence type="ECO:0000256" key="9">
    <source>
        <dbReference type="ARBA" id="ARBA00035120"/>
    </source>
</evidence>
<dbReference type="HAMAP" id="MF_00454">
    <property type="entry name" value="FluC"/>
    <property type="match status" value="1"/>
</dbReference>
<keyword evidence="11" id="KW-0479">Metal-binding</keyword>
<dbReference type="KEGG" id="daf:Desaf_2896"/>
<feature type="transmembrane region" description="Helical" evidence="11">
    <location>
        <begin position="97"/>
        <end position="121"/>
    </location>
</feature>
<comment type="activity regulation">
    <text evidence="11">Na(+) is not transported, but it plays an essential structural role and its presence is essential for fluoride channel function.</text>
</comment>
<evidence type="ECO:0000256" key="11">
    <source>
        <dbReference type="HAMAP-Rule" id="MF_00454"/>
    </source>
</evidence>
<dbReference type="InterPro" id="IPR003691">
    <property type="entry name" value="FluC"/>
</dbReference>
<keyword evidence="13" id="KW-1185">Reference proteome</keyword>
<keyword evidence="11" id="KW-0813">Transport</keyword>
<evidence type="ECO:0000256" key="5">
    <source>
        <dbReference type="ARBA" id="ARBA00022989"/>
    </source>
</evidence>
<keyword evidence="3" id="KW-0997">Cell inner membrane</keyword>
<keyword evidence="11" id="KW-0915">Sodium</keyword>
<dbReference type="RefSeq" id="WP_005983894.1">
    <property type="nucleotide sequence ID" value="NC_016629.1"/>
</dbReference>
<evidence type="ECO:0000313" key="12">
    <source>
        <dbReference type="EMBL" id="EGJ51205.1"/>
    </source>
</evidence>
<organism evidence="12 13">
    <name type="scientific">Desulfocurvibacter africanus subsp. africanus str. Walvis Bay</name>
    <dbReference type="NCBI Taxonomy" id="690850"/>
    <lineage>
        <taxon>Bacteria</taxon>
        <taxon>Pseudomonadati</taxon>
        <taxon>Thermodesulfobacteriota</taxon>
        <taxon>Desulfovibrionia</taxon>
        <taxon>Desulfovibrionales</taxon>
        <taxon>Desulfovibrionaceae</taxon>
        <taxon>Desulfocurvibacter</taxon>
    </lineage>
</organism>
<comment type="catalytic activity">
    <reaction evidence="10">
        <text>fluoride(in) = fluoride(out)</text>
        <dbReference type="Rhea" id="RHEA:76159"/>
        <dbReference type="ChEBI" id="CHEBI:17051"/>
    </reaction>
    <physiologicalReaction direction="left-to-right" evidence="10">
        <dbReference type="Rhea" id="RHEA:76160"/>
    </physiologicalReaction>
</comment>
<dbReference type="GO" id="GO:0062054">
    <property type="term" value="F:fluoride channel activity"/>
    <property type="evidence" value="ECO:0007669"/>
    <property type="project" value="UniProtKB-UniRule"/>
</dbReference>
<comment type="subcellular location">
    <subcellularLocation>
        <location evidence="1 11">Cell membrane</location>
        <topology evidence="1 11">Multi-pass membrane protein</topology>
    </subcellularLocation>
</comment>
<dbReference type="Pfam" id="PF02537">
    <property type="entry name" value="CRCB"/>
    <property type="match status" value="1"/>
</dbReference>
<feature type="binding site" evidence="11">
    <location>
        <position position="78"/>
    </location>
    <ligand>
        <name>Na(+)</name>
        <dbReference type="ChEBI" id="CHEBI:29101"/>
        <note>structural</note>
    </ligand>
</feature>
<keyword evidence="8 11" id="KW-0407">Ion channel</keyword>
<dbReference type="PANTHER" id="PTHR28259:SF1">
    <property type="entry name" value="FLUORIDE EXPORT PROTEIN 1-RELATED"/>
    <property type="match status" value="1"/>
</dbReference>
<evidence type="ECO:0000256" key="8">
    <source>
        <dbReference type="ARBA" id="ARBA00023303"/>
    </source>
</evidence>
<keyword evidence="5 11" id="KW-1133">Transmembrane helix</keyword>
<comment type="function">
    <text evidence="11">Fluoride-specific ion channel. Important for reducing fluoride concentration in the cell, thus reducing its toxicity.</text>
</comment>
<dbReference type="STRING" id="690850.Desaf_2896"/>
<protein>
    <recommendedName>
        <fullName evidence="11">Fluoride-specific ion channel FluC</fullName>
    </recommendedName>
</protein>
<evidence type="ECO:0000256" key="1">
    <source>
        <dbReference type="ARBA" id="ARBA00004651"/>
    </source>
</evidence>
<dbReference type="AlphaFoldDB" id="F3Z1S0"/>
<evidence type="ECO:0000256" key="6">
    <source>
        <dbReference type="ARBA" id="ARBA00023065"/>
    </source>
</evidence>
<gene>
    <name evidence="11" type="primary">fluC</name>
    <name evidence="11" type="synonym">crcB</name>
    <name evidence="12" type="ORF">Desaf_2896</name>
</gene>
<keyword evidence="6 11" id="KW-0406">Ion transport</keyword>
<dbReference type="NCBIfam" id="TIGR00494">
    <property type="entry name" value="crcB"/>
    <property type="match status" value="1"/>
</dbReference>
<dbReference type="GO" id="GO:0140114">
    <property type="term" value="P:cellular detoxification of fluoride"/>
    <property type="evidence" value="ECO:0007669"/>
    <property type="project" value="UniProtKB-UniRule"/>
</dbReference>
<name>F3Z1S0_DESAF</name>
<evidence type="ECO:0000256" key="3">
    <source>
        <dbReference type="ARBA" id="ARBA00022519"/>
    </source>
</evidence>
<sequence length="125" mass="13398" precursor="true">MHKLVLMAMAGAAGTLARYGLAQAVQRLSGQGFPTGTFAVNVLGSFLFGLVWTLCEDRLPMGSEVRIVLLTGFMGAFTTFSTFMFESSALLKHGQWMYALLNIGGQTLLGLFALTLGIAAAKLRF</sequence>
<evidence type="ECO:0000256" key="7">
    <source>
        <dbReference type="ARBA" id="ARBA00023136"/>
    </source>
</evidence>
<keyword evidence="4 11" id="KW-0812">Transmembrane</keyword>